<dbReference type="EMBL" id="JAQQWN010000007">
    <property type="protein sequence ID" value="KAK8075414.1"/>
    <property type="molecule type" value="Genomic_DNA"/>
</dbReference>
<name>A0ABR1VVY7_9PEZI</name>
<keyword evidence="3" id="KW-1185">Reference proteome</keyword>
<proteinExistence type="predicted"/>
<evidence type="ECO:0000256" key="1">
    <source>
        <dbReference type="SAM" id="MobiDB-lite"/>
    </source>
</evidence>
<dbReference type="Gene3D" id="3.40.50.300">
    <property type="entry name" value="P-loop containing nucleotide triphosphate hydrolases"/>
    <property type="match status" value="1"/>
</dbReference>
<evidence type="ECO:0000313" key="3">
    <source>
        <dbReference type="Proteomes" id="UP001433268"/>
    </source>
</evidence>
<dbReference type="Proteomes" id="UP001433268">
    <property type="component" value="Unassembled WGS sequence"/>
</dbReference>
<sequence length="207" mass="22914">MSETDPTPGPPKVIHAALFKMGTRSMAEAYKILGYHAHHGMDDIWGNPWEKLEKAAEAKWPVFVGPNASPAAADSSPTPKPFTREQWDELWSSYDAITDLGSPFADNLVQAYPDAKVVVVQRNFDTRWPSVRSGVLNAIFRRSLDLVLLVTAITSVTSTRKQMVRFFEARHPARSTSARPGRRTSGTSGGRELVPAERRLEYTMGSG</sequence>
<dbReference type="PANTHER" id="PTHR36978:SF4">
    <property type="entry name" value="P-LOOP CONTAINING NUCLEOSIDE TRIPHOSPHATE HYDROLASE PROTEIN"/>
    <property type="match status" value="1"/>
</dbReference>
<accession>A0ABR1VVY7</accession>
<feature type="region of interest" description="Disordered" evidence="1">
    <location>
        <begin position="171"/>
        <end position="207"/>
    </location>
</feature>
<dbReference type="InterPro" id="IPR040632">
    <property type="entry name" value="Sulfotransfer_4"/>
</dbReference>
<dbReference type="PANTHER" id="PTHR36978">
    <property type="entry name" value="P-LOOP CONTAINING NUCLEOTIDE TRIPHOSPHATE HYDROLASE"/>
    <property type="match status" value="1"/>
</dbReference>
<dbReference type="InterPro" id="IPR027417">
    <property type="entry name" value="P-loop_NTPase"/>
</dbReference>
<protein>
    <recommendedName>
        <fullName evidence="4">Sulfotransferase family protein</fullName>
    </recommendedName>
</protein>
<organism evidence="2 3">
    <name type="scientific">Apiospora hydei</name>
    <dbReference type="NCBI Taxonomy" id="1337664"/>
    <lineage>
        <taxon>Eukaryota</taxon>
        <taxon>Fungi</taxon>
        <taxon>Dikarya</taxon>
        <taxon>Ascomycota</taxon>
        <taxon>Pezizomycotina</taxon>
        <taxon>Sordariomycetes</taxon>
        <taxon>Xylariomycetidae</taxon>
        <taxon>Amphisphaeriales</taxon>
        <taxon>Apiosporaceae</taxon>
        <taxon>Apiospora</taxon>
    </lineage>
</organism>
<comment type="caution">
    <text evidence="2">The sequence shown here is derived from an EMBL/GenBank/DDBJ whole genome shotgun (WGS) entry which is preliminary data.</text>
</comment>
<gene>
    <name evidence="2" type="ORF">PG997_010077</name>
</gene>
<feature type="compositionally biased region" description="Low complexity" evidence="1">
    <location>
        <begin position="174"/>
        <end position="186"/>
    </location>
</feature>
<dbReference type="Pfam" id="PF17784">
    <property type="entry name" value="Sulfotransfer_4"/>
    <property type="match status" value="1"/>
</dbReference>
<evidence type="ECO:0008006" key="4">
    <source>
        <dbReference type="Google" id="ProtNLM"/>
    </source>
</evidence>
<dbReference type="RefSeq" id="XP_066666354.1">
    <property type="nucleotide sequence ID" value="XM_066814392.1"/>
</dbReference>
<reference evidence="2 3" key="1">
    <citation type="submission" date="2023-01" db="EMBL/GenBank/DDBJ databases">
        <title>Analysis of 21 Apiospora genomes using comparative genomics revels a genus with tremendous synthesis potential of carbohydrate active enzymes and secondary metabolites.</title>
        <authorList>
            <person name="Sorensen T."/>
        </authorList>
    </citation>
    <scope>NUCLEOTIDE SEQUENCE [LARGE SCALE GENOMIC DNA]</scope>
    <source>
        <strain evidence="2 3">CBS 114990</strain>
    </source>
</reference>
<dbReference type="GeneID" id="92047452"/>
<evidence type="ECO:0000313" key="2">
    <source>
        <dbReference type="EMBL" id="KAK8075414.1"/>
    </source>
</evidence>